<dbReference type="InterPro" id="IPR050114">
    <property type="entry name" value="UPF0173_UPF0282_UlaG_hydrolase"/>
</dbReference>
<organism evidence="3 4">
    <name type="scientific">Candidatus Sulfomarinibacter kjeldsenii</name>
    <dbReference type="NCBI Taxonomy" id="2885994"/>
    <lineage>
        <taxon>Bacteria</taxon>
        <taxon>Pseudomonadati</taxon>
        <taxon>Acidobacteriota</taxon>
        <taxon>Thermoanaerobaculia</taxon>
        <taxon>Thermoanaerobaculales</taxon>
        <taxon>Candidatus Sulfomarinibacteraceae</taxon>
        <taxon>Candidatus Sulfomarinibacter</taxon>
    </lineage>
</organism>
<dbReference type="InterPro" id="IPR036866">
    <property type="entry name" value="RibonucZ/Hydroxyglut_hydro"/>
</dbReference>
<evidence type="ECO:0000259" key="2">
    <source>
        <dbReference type="SMART" id="SM00849"/>
    </source>
</evidence>
<gene>
    <name evidence="3" type="ORF">IFJ97_07230</name>
</gene>
<name>A0A8J6Y6B7_9BACT</name>
<evidence type="ECO:0000313" key="4">
    <source>
        <dbReference type="Proteomes" id="UP000598633"/>
    </source>
</evidence>
<feature type="signal peptide" evidence="1">
    <location>
        <begin position="1"/>
        <end position="25"/>
    </location>
</feature>
<reference evidence="3 4" key="1">
    <citation type="submission" date="2020-08" db="EMBL/GenBank/DDBJ databases">
        <title>Acidobacteriota in marine sediments use diverse sulfur dissimilation pathways.</title>
        <authorList>
            <person name="Wasmund K."/>
        </authorList>
    </citation>
    <scope>NUCLEOTIDE SEQUENCE [LARGE SCALE GENOMIC DNA]</scope>
    <source>
        <strain evidence="3">MAG AM3-A</strain>
    </source>
</reference>
<dbReference type="Pfam" id="PF12706">
    <property type="entry name" value="Lactamase_B_2"/>
    <property type="match status" value="1"/>
</dbReference>
<sequence length="287" mass="31275">MTQKARRTVLSAAFLFFAVMGCSGKAPPGLQITLLGNEGFLVEAGGSTVIVDGLYRGLHGYVAPTDEQRGNRERAEPPFDEVDLVLVTHNHPDHFDARVVEGFLNANRHAVFVSTPMAVDHLRDEGDRFRSISERVVAVYPAEGESQHLEIDGIGIEVLNLHHGRDRSLPVENIGFVVEMNGASFLHIGDTLATADELAALELSDRGIDIAFVPYWHLLDSKSAGDYLEVIDATTVVAMHLPAADAPPSYLDPAEDLDGLIRLIREVVPGVLVPTEVMEVTQIRTPE</sequence>
<dbReference type="SUPFAM" id="SSF56281">
    <property type="entry name" value="Metallo-hydrolase/oxidoreductase"/>
    <property type="match status" value="1"/>
</dbReference>
<keyword evidence="1" id="KW-0732">Signal</keyword>
<dbReference type="EMBL" id="JACXWA010000119">
    <property type="protein sequence ID" value="MBD3871132.1"/>
    <property type="molecule type" value="Genomic_DNA"/>
</dbReference>
<dbReference type="PANTHER" id="PTHR43546:SF4">
    <property type="entry name" value="UPF0282 PROTEIN MJ1629"/>
    <property type="match status" value="1"/>
</dbReference>
<dbReference type="AlphaFoldDB" id="A0A8J6Y6B7"/>
<dbReference type="Proteomes" id="UP000598633">
    <property type="component" value="Unassembled WGS sequence"/>
</dbReference>
<evidence type="ECO:0000313" key="3">
    <source>
        <dbReference type="EMBL" id="MBD3871132.1"/>
    </source>
</evidence>
<comment type="caution">
    <text evidence="3">The sequence shown here is derived from an EMBL/GenBank/DDBJ whole genome shotgun (WGS) entry which is preliminary data.</text>
</comment>
<protein>
    <submittedName>
        <fullName evidence="3">MBL fold metallo-hydrolase</fullName>
    </submittedName>
</protein>
<accession>A0A8J6Y6B7</accession>
<dbReference type="PROSITE" id="PS51257">
    <property type="entry name" value="PROKAR_LIPOPROTEIN"/>
    <property type="match status" value="1"/>
</dbReference>
<dbReference type="InterPro" id="IPR001279">
    <property type="entry name" value="Metallo-B-lactamas"/>
</dbReference>
<feature type="domain" description="Metallo-beta-lactamase" evidence="2">
    <location>
        <begin position="36"/>
        <end position="240"/>
    </location>
</feature>
<dbReference type="Gene3D" id="3.60.15.10">
    <property type="entry name" value="Ribonuclease Z/Hydroxyacylglutathione hydrolase-like"/>
    <property type="match status" value="1"/>
</dbReference>
<feature type="chain" id="PRO_5035308457" evidence="1">
    <location>
        <begin position="26"/>
        <end position="287"/>
    </location>
</feature>
<proteinExistence type="predicted"/>
<dbReference type="SMART" id="SM00849">
    <property type="entry name" value="Lactamase_B"/>
    <property type="match status" value="1"/>
</dbReference>
<evidence type="ECO:0000256" key="1">
    <source>
        <dbReference type="SAM" id="SignalP"/>
    </source>
</evidence>
<dbReference type="PANTHER" id="PTHR43546">
    <property type="entry name" value="UPF0173 METAL-DEPENDENT HYDROLASE MJ1163-RELATED"/>
    <property type="match status" value="1"/>
</dbReference>